<name>A0A0C9SSQ8_PAXIN</name>
<keyword evidence="1" id="KW-0472">Membrane</keyword>
<accession>A0A0C9SSQ8</accession>
<reference evidence="3" key="2">
    <citation type="submission" date="2015-01" db="EMBL/GenBank/DDBJ databases">
        <title>Evolutionary Origins and Diversification of the Mycorrhizal Mutualists.</title>
        <authorList>
            <consortium name="DOE Joint Genome Institute"/>
            <consortium name="Mycorrhizal Genomics Consortium"/>
            <person name="Kohler A."/>
            <person name="Kuo A."/>
            <person name="Nagy L.G."/>
            <person name="Floudas D."/>
            <person name="Copeland A."/>
            <person name="Barry K.W."/>
            <person name="Cichocki N."/>
            <person name="Veneault-Fourrey C."/>
            <person name="LaButti K."/>
            <person name="Lindquist E.A."/>
            <person name="Lipzen A."/>
            <person name="Lundell T."/>
            <person name="Morin E."/>
            <person name="Murat C."/>
            <person name="Riley R."/>
            <person name="Ohm R."/>
            <person name="Sun H."/>
            <person name="Tunlid A."/>
            <person name="Henrissat B."/>
            <person name="Grigoriev I.V."/>
            <person name="Hibbett D.S."/>
            <person name="Martin F."/>
        </authorList>
    </citation>
    <scope>NUCLEOTIDE SEQUENCE [LARGE SCALE GENOMIC DNA]</scope>
    <source>
        <strain evidence="3">ATCC 200175</strain>
    </source>
</reference>
<keyword evidence="1" id="KW-1133">Transmembrane helix</keyword>
<feature type="transmembrane region" description="Helical" evidence="1">
    <location>
        <begin position="204"/>
        <end position="226"/>
    </location>
</feature>
<evidence type="ECO:0000256" key="1">
    <source>
        <dbReference type="SAM" id="Phobius"/>
    </source>
</evidence>
<dbReference type="AlphaFoldDB" id="A0A0C9SSQ8"/>
<dbReference type="EMBL" id="KN819379">
    <property type="protein sequence ID" value="KIJ11444.1"/>
    <property type="molecule type" value="Genomic_DNA"/>
</dbReference>
<keyword evidence="1" id="KW-0812">Transmembrane</keyword>
<reference evidence="2 3" key="1">
    <citation type="submission" date="2014-06" db="EMBL/GenBank/DDBJ databases">
        <authorList>
            <consortium name="DOE Joint Genome Institute"/>
            <person name="Kuo A."/>
            <person name="Kohler A."/>
            <person name="Nagy L.G."/>
            <person name="Floudas D."/>
            <person name="Copeland A."/>
            <person name="Barry K.W."/>
            <person name="Cichocki N."/>
            <person name="Veneault-Fourrey C."/>
            <person name="LaButti K."/>
            <person name="Lindquist E.A."/>
            <person name="Lipzen A."/>
            <person name="Lundell T."/>
            <person name="Morin E."/>
            <person name="Murat C."/>
            <person name="Sun H."/>
            <person name="Tunlid A."/>
            <person name="Henrissat B."/>
            <person name="Grigoriev I.V."/>
            <person name="Hibbett D.S."/>
            <person name="Martin F."/>
            <person name="Nordberg H.P."/>
            <person name="Cantor M.N."/>
            <person name="Hua S.X."/>
        </authorList>
    </citation>
    <scope>NUCLEOTIDE SEQUENCE [LARGE SCALE GENOMIC DNA]</scope>
    <source>
        <strain evidence="2 3">ATCC 200175</strain>
    </source>
</reference>
<dbReference type="Proteomes" id="UP000053647">
    <property type="component" value="Unassembled WGS sequence"/>
</dbReference>
<organism evidence="2 3">
    <name type="scientific">Paxillus involutus ATCC 200175</name>
    <dbReference type="NCBI Taxonomy" id="664439"/>
    <lineage>
        <taxon>Eukaryota</taxon>
        <taxon>Fungi</taxon>
        <taxon>Dikarya</taxon>
        <taxon>Basidiomycota</taxon>
        <taxon>Agaricomycotina</taxon>
        <taxon>Agaricomycetes</taxon>
        <taxon>Agaricomycetidae</taxon>
        <taxon>Boletales</taxon>
        <taxon>Paxilineae</taxon>
        <taxon>Paxillaceae</taxon>
        <taxon>Paxillus</taxon>
    </lineage>
</organism>
<protein>
    <submittedName>
        <fullName evidence="2">Uncharacterized protein</fullName>
    </submittedName>
</protein>
<evidence type="ECO:0000313" key="2">
    <source>
        <dbReference type="EMBL" id="KIJ11444.1"/>
    </source>
</evidence>
<evidence type="ECO:0000313" key="3">
    <source>
        <dbReference type="Proteomes" id="UP000053647"/>
    </source>
</evidence>
<feature type="transmembrane region" description="Helical" evidence="1">
    <location>
        <begin position="83"/>
        <end position="100"/>
    </location>
</feature>
<sequence length="257" mass="28506">MESTASSIFGSRESLVEMTNILKDVECFVTDSQSHFLMEPAVFSYARILFILNHNQFLHYYGQPEAHLVCSYSILPHQHPKPYGIFWLISVAALLGFLIFEFSRLNHVCVNGIVSPINIAAYIDKTDSNVKFQMGLATVVLAVDSGILGIVATNFQSIPLAMCHGSFIACITCIIAGLITGHLGERLKSPLMFTAGTLNNHIRLYAAAFSMPTLSFSVVEMWNTLLEIRKSKPTKFSQTQFTVSVLYARVSSVLKGW</sequence>
<proteinExistence type="predicted"/>
<keyword evidence="3" id="KW-1185">Reference proteome</keyword>
<gene>
    <name evidence="2" type="ORF">PAXINDRAFT_15654</name>
</gene>
<dbReference type="OrthoDB" id="2674326at2759"/>
<feature type="transmembrane region" description="Helical" evidence="1">
    <location>
        <begin position="167"/>
        <end position="184"/>
    </location>
</feature>
<feature type="transmembrane region" description="Helical" evidence="1">
    <location>
        <begin position="134"/>
        <end position="155"/>
    </location>
</feature>
<dbReference type="HOGENOM" id="CLU_1082219_0_0_1"/>